<dbReference type="EMBL" id="JBHSBN010000016">
    <property type="protein sequence ID" value="MFC4108513.1"/>
    <property type="molecule type" value="Genomic_DNA"/>
</dbReference>
<evidence type="ECO:0000259" key="5">
    <source>
        <dbReference type="Pfam" id="PF00389"/>
    </source>
</evidence>
<dbReference type="Proteomes" id="UP001595868">
    <property type="component" value="Unassembled WGS sequence"/>
</dbReference>
<evidence type="ECO:0000256" key="1">
    <source>
        <dbReference type="ARBA" id="ARBA00005854"/>
    </source>
</evidence>
<comment type="caution">
    <text evidence="7">The sequence shown here is derived from an EMBL/GenBank/DDBJ whole genome shotgun (WGS) entry which is preliminary data.</text>
</comment>
<evidence type="ECO:0000313" key="8">
    <source>
        <dbReference type="Proteomes" id="UP001595868"/>
    </source>
</evidence>
<dbReference type="InterPro" id="IPR006140">
    <property type="entry name" value="D-isomer_DH_NAD-bd"/>
</dbReference>
<evidence type="ECO:0000256" key="2">
    <source>
        <dbReference type="ARBA" id="ARBA00023002"/>
    </source>
</evidence>
<feature type="domain" description="D-isomer specific 2-hydroxyacid dehydrogenase catalytic" evidence="5">
    <location>
        <begin position="55"/>
        <end position="329"/>
    </location>
</feature>
<name>A0ABV8KR30_9ACTN</name>
<reference evidence="8" key="1">
    <citation type="journal article" date="2019" name="Int. J. Syst. Evol. Microbiol.">
        <title>The Global Catalogue of Microorganisms (GCM) 10K type strain sequencing project: providing services to taxonomists for standard genome sequencing and annotation.</title>
        <authorList>
            <consortium name="The Broad Institute Genomics Platform"/>
            <consortium name="The Broad Institute Genome Sequencing Center for Infectious Disease"/>
            <person name="Wu L."/>
            <person name="Ma J."/>
        </authorList>
    </citation>
    <scope>NUCLEOTIDE SEQUENCE [LARGE SCALE GENOMIC DNA]</scope>
    <source>
        <strain evidence="8">2902at01</strain>
    </source>
</reference>
<dbReference type="Gene3D" id="3.40.50.720">
    <property type="entry name" value="NAD(P)-binding Rossmann-like Domain"/>
    <property type="match status" value="2"/>
</dbReference>
<dbReference type="InterPro" id="IPR006139">
    <property type="entry name" value="D-isomer_2_OHA_DH_cat_dom"/>
</dbReference>
<protein>
    <submittedName>
        <fullName evidence="7">2-hydroxyacid dehydrogenase</fullName>
    </submittedName>
</protein>
<dbReference type="PANTHER" id="PTHR42789">
    <property type="entry name" value="D-ISOMER SPECIFIC 2-HYDROXYACID DEHYDROGENASE FAMILY PROTEIN (AFU_ORTHOLOGUE AFUA_6G10090)"/>
    <property type="match status" value="1"/>
</dbReference>
<evidence type="ECO:0000256" key="4">
    <source>
        <dbReference type="RuleBase" id="RU003719"/>
    </source>
</evidence>
<dbReference type="Pfam" id="PF00389">
    <property type="entry name" value="2-Hacid_dh"/>
    <property type="match status" value="1"/>
</dbReference>
<evidence type="ECO:0000256" key="3">
    <source>
        <dbReference type="ARBA" id="ARBA00023027"/>
    </source>
</evidence>
<keyword evidence="3" id="KW-0520">NAD</keyword>
<sequence length="332" mass="34680">MQLNRILVVGDHFVTPQLLTDALRDRLGAGVELPELTLPWPHTPFGPVAEVDEASGDEDELIAALPGAQAVVTQMAPLTARVLAAAEDLRLVVVCRGGPVNVNLKAAADRGVEVRTTPGRNAVAAAEHTVALLLAALRRVPDTDAGVRAGQWRSDLYALDAVGSELAGSTVGLVGYGAIGRRVGRILRAFDAEVLVHDPYADPATLDGAESVGLDDLLRRSSVLSLHARLTPDTTGMIGAAELARLPRGAVLVNTARGGLLDYDAAVDALQAGHLGAAAFDVFDAEPIPADSRLRTAPRTVLTPHLAGATRQTAERAATLAADEVLAYLGRR</sequence>
<dbReference type="Pfam" id="PF02826">
    <property type="entry name" value="2-Hacid_dh_C"/>
    <property type="match status" value="1"/>
</dbReference>
<evidence type="ECO:0000313" key="7">
    <source>
        <dbReference type="EMBL" id="MFC4108513.1"/>
    </source>
</evidence>
<dbReference type="InterPro" id="IPR029753">
    <property type="entry name" value="D-isomer_DH_CS"/>
</dbReference>
<comment type="similarity">
    <text evidence="1 4">Belongs to the D-isomer specific 2-hydroxyacid dehydrogenase family.</text>
</comment>
<dbReference type="InterPro" id="IPR050857">
    <property type="entry name" value="D-2-hydroxyacid_DH"/>
</dbReference>
<keyword evidence="8" id="KW-1185">Reference proteome</keyword>
<dbReference type="SUPFAM" id="SSF51735">
    <property type="entry name" value="NAD(P)-binding Rossmann-fold domains"/>
    <property type="match status" value="1"/>
</dbReference>
<proteinExistence type="inferred from homology"/>
<dbReference type="CDD" id="cd12171">
    <property type="entry name" value="2-Hacid_dh_10"/>
    <property type="match status" value="1"/>
</dbReference>
<feature type="domain" description="D-isomer specific 2-hydroxyacid dehydrogenase NAD-binding" evidence="6">
    <location>
        <begin position="130"/>
        <end position="307"/>
    </location>
</feature>
<evidence type="ECO:0000259" key="6">
    <source>
        <dbReference type="Pfam" id="PF02826"/>
    </source>
</evidence>
<organism evidence="7 8">
    <name type="scientific">Micromonospora zhanjiangensis</name>
    <dbReference type="NCBI Taxonomy" id="1522057"/>
    <lineage>
        <taxon>Bacteria</taxon>
        <taxon>Bacillati</taxon>
        <taxon>Actinomycetota</taxon>
        <taxon>Actinomycetes</taxon>
        <taxon>Micromonosporales</taxon>
        <taxon>Micromonosporaceae</taxon>
        <taxon>Micromonospora</taxon>
    </lineage>
</organism>
<gene>
    <name evidence="7" type="ORF">ACFOX0_21580</name>
</gene>
<dbReference type="RefSeq" id="WP_377548883.1">
    <property type="nucleotide sequence ID" value="NZ_JBHSBN010000016.1"/>
</dbReference>
<dbReference type="InterPro" id="IPR036291">
    <property type="entry name" value="NAD(P)-bd_dom_sf"/>
</dbReference>
<keyword evidence="2 4" id="KW-0560">Oxidoreductase</keyword>
<dbReference type="PROSITE" id="PS00671">
    <property type="entry name" value="D_2_HYDROXYACID_DH_3"/>
    <property type="match status" value="1"/>
</dbReference>
<accession>A0ABV8KR30</accession>
<dbReference type="SUPFAM" id="SSF52283">
    <property type="entry name" value="Formate/glycerate dehydrogenase catalytic domain-like"/>
    <property type="match status" value="1"/>
</dbReference>
<dbReference type="PANTHER" id="PTHR42789:SF1">
    <property type="entry name" value="D-ISOMER SPECIFIC 2-HYDROXYACID DEHYDROGENASE FAMILY PROTEIN (AFU_ORTHOLOGUE AFUA_6G10090)"/>
    <property type="match status" value="1"/>
</dbReference>